<dbReference type="InterPro" id="IPR036388">
    <property type="entry name" value="WH-like_DNA-bd_sf"/>
</dbReference>
<evidence type="ECO:0000256" key="4">
    <source>
        <dbReference type="ARBA" id="ARBA00022603"/>
    </source>
</evidence>
<keyword evidence="11" id="KW-1185">Reference proteome</keyword>
<dbReference type="InterPro" id="IPR036217">
    <property type="entry name" value="MethylDNA_cys_MeTrfase_DNAb"/>
</dbReference>
<comment type="catalytic activity">
    <reaction evidence="1">
        <text>a 4-O-methyl-thymidine in DNA + L-cysteinyl-[protein] = a thymidine in DNA + S-methyl-L-cysteinyl-[protein]</text>
        <dbReference type="Rhea" id="RHEA:53428"/>
        <dbReference type="Rhea" id="RHEA-COMP:10131"/>
        <dbReference type="Rhea" id="RHEA-COMP:10132"/>
        <dbReference type="Rhea" id="RHEA-COMP:13555"/>
        <dbReference type="Rhea" id="RHEA-COMP:13556"/>
        <dbReference type="ChEBI" id="CHEBI:29950"/>
        <dbReference type="ChEBI" id="CHEBI:82612"/>
        <dbReference type="ChEBI" id="CHEBI:137386"/>
        <dbReference type="ChEBI" id="CHEBI:137387"/>
        <dbReference type="EC" id="2.1.1.63"/>
    </reaction>
</comment>
<dbReference type="FunFam" id="1.10.10.10:FF:000214">
    <property type="entry name" value="Methylated-DNA--protein-cysteine methyltransferase"/>
    <property type="match status" value="1"/>
</dbReference>
<dbReference type="PANTHER" id="PTHR10815">
    <property type="entry name" value="METHYLATED-DNA--PROTEIN-CYSTEINE METHYLTRANSFERASE"/>
    <property type="match status" value="1"/>
</dbReference>
<evidence type="ECO:0000256" key="1">
    <source>
        <dbReference type="ARBA" id="ARBA00001286"/>
    </source>
</evidence>
<accession>A0A1H6DE12</accession>
<name>A0A1H6DE12_9HYPH</name>
<evidence type="ECO:0000313" key="11">
    <source>
        <dbReference type="Proteomes" id="UP000236743"/>
    </source>
</evidence>
<dbReference type="Gene3D" id="1.10.10.10">
    <property type="entry name" value="Winged helix-like DNA-binding domain superfamily/Winged helix DNA-binding domain"/>
    <property type="match status" value="1"/>
</dbReference>
<dbReference type="GO" id="GO:0003908">
    <property type="term" value="F:methylated-DNA-[protein]-cysteine S-methyltransferase activity"/>
    <property type="evidence" value="ECO:0007669"/>
    <property type="project" value="UniProtKB-EC"/>
</dbReference>
<dbReference type="SUPFAM" id="SSF46767">
    <property type="entry name" value="Methylated DNA-protein cysteine methyltransferase, C-terminal domain"/>
    <property type="match status" value="1"/>
</dbReference>
<evidence type="ECO:0000259" key="9">
    <source>
        <dbReference type="Pfam" id="PF01035"/>
    </source>
</evidence>
<dbReference type="AlphaFoldDB" id="A0A1H6DE12"/>
<evidence type="ECO:0000256" key="2">
    <source>
        <dbReference type="ARBA" id="ARBA00008711"/>
    </source>
</evidence>
<keyword evidence="6" id="KW-0227">DNA damage</keyword>
<evidence type="ECO:0000256" key="6">
    <source>
        <dbReference type="ARBA" id="ARBA00022763"/>
    </source>
</evidence>
<organism evidence="10 11">
    <name type="scientific">Bosea lathyri</name>
    <dbReference type="NCBI Taxonomy" id="1036778"/>
    <lineage>
        <taxon>Bacteria</taxon>
        <taxon>Pseudomonadati</taxon>
        <taxon>Pseudomonadota</taxon>
        <taxon>Alphaproteobacteria</taxon>
        <taxon>Hyphomicrobiales</taxon>
        <taxon>Boseaceae</taxon>
        <taxon>Bosea</taxon>
    </lineage>
</organism>
<dbReference type="Pfam" id="PF01035">
    <property type="entry name" value="DNA_binding_1"/>
    <property type="match status" value="1"/>
</dbReference>
<dbReference type="CDD" id="cd06445">
    <property type="entry name" value="ATase"/>
    <property type="match status" value="1"/>
</dbReference>
<dbReference type="PROSITE" id="PS00374">
    <property type="entry name" value="MGMT"/>
    <property type="match status" value="1"/>
</dbReference>
<dbReference type="EC" id="2.1.1.63" evidence="3"/>
<dbReference type="GO" id="GO:0006281">
    <property type="term" value="P:DNA repair"/>
    <property type="evidence" value="ECO:0007669"/>
    <property type="project" value="UniProtKB-KW"/>
</dbReference>
<evidence type="ECO:0000313" key="10">
    <source>
        <dbReference type="EMBL" id="SEG83322.1"/>
    </source>
</evidence>
<dbReference type="InterPro" id="IPR001497">
    <property type="entry name" value="MethylDNA_cys_MeTrfase_AS"/>
</dbReference>
<reference evidence="10 11" key="1">
    <citation type="submission" date="2016-10" db="EMBL/GenBank/DDBJ databases">
        <authorList>
            <person name="de Groot N.N."/>
        </authorList>
    </citation>
    <scope>NUCLEOTIDE SEQUENCE [LARGE SCALE GENOMIC DNA]</scope>
    <source>
        <strain evidence="10 11">DSM 26656</strain>
    </source>
</reference>
<proteinExistence type="inferred from homology"/>
<evidence type="ECO:0000256" key="8">
    <source>
        <dbReference type="ARBA" id="ARBA00049348"/>
    </source>
</evidence>
<dbReference type="NCBIfam" id="TIGR00589">
    <property type="entry name" value="ogt"/>
    <property type="match status" value="1"/>
</dbReference>
<dbReference type="InterPro" id="IPR014048">
    <property type="entry name" value="MethylDNA_cys_MeTrfase_DNA-bd"/>
</dbReference>
<gene>
    <name evidence="10" type="ORF">SAMN04488115_12244</name>
</gene>
<evidence type="ECO:0000256" key="7">
    <source>
        <dbReference type="ARBA" id="ARBA00023204"/>
    </source>
</evidence>
<feature type="domain" description="Methylated-DNA-[protein]-cysteine S-methyltransferase DNA binding" evidence="9">
    <location>
        <begin position="89"/>
        <end position="170"/>
    </location>
</feature>
<dbReference type="GO" id="GO:0032259">
    <property type="term" value="P:methylation"/>
    <property type="evidence" value="ECO:0007669"/>
    <property type="project" value="UniProtKB-KW"/>
</dbReference>
<keyword evidence="7" id="KW-0234">DNA repair</keyword>
<evidence type="ECO:0000256" key="5">
    <source>
        <dbReference type="ARBA" id="ARBA00022679"/>
    </source>
</evidence>
<dbReference type="EMBL" id="FNUY01000022">
    <property type="protein sequence ID" value="SEG83322.1"/>
    <property type="molecule type" value="Genomic_DNA"/>
</dbReference>
<keyword evidence="5 10" id="KW-0808">Transferase</keyword>
<evidence type="ECO:0000256" key="3">
    <source>
        <dbReference type="ARBA" id="ARBA00011918"/>
    </source>
</evidence>
<protein>
    <recommendedName>
        <fullName evidence="3">methylated-DNA--[protein]-cysteine S-methyltransferase</fullName>
        <ecNumber evidence="3">2.1.1.63</ecNumber>
    </recommendedName>
</protein>
<dbReference type="PANTHER" id="PTHR10815:SF5">
    <property type="entry name" value="METHYLATED-DNA--PROTEIN-CYSTEINE METHYLTRANSFERASE"/>
    <property type="match status" value="1"/>
</dbReference>
<dbReference type="SUPFAM" id="SSF53155">
    <property type="entry name" value="Methylated DNA-protein cysteine methyltransferase domain"/>
    <property type="match status" value="1"/>
</dbReference>
<comment type="similarity">
    <text evidence="2">Belongs to the MGMT family.</text>
</comment>
<dbReference type="Proteomes" id="UP000236743">
    <property type="component" value="Unassembled WGS sequence"/>
</dbReference>
<sequence length="190" mass="20294">MPTMQHFCLFDTAIGPCALVWQGERIIGAQLPEGDEETARRRLSRRFPDAAETQPPAFVAEAIGGVVALLKGEPRDLSHLPIALDTVSEFNRKVYDVALAIPPGETLTYGEVAARIGEPGVARAVGVALGQNPFPIIVPCHRVLAAGGKTGGFSADGGVETKLRMLTIEKARTSTEPGLFDALPLEARRR</sequence>
<comment type="catalytic activity">
    <reaction evidence="8">
        <text>a 6-O-methyl-2'-deoxyguanosine in DNA + L-cysteinyl-[protein] = S-methyl-L-cysteinyl-[protein] + a 2'-deoxyguanosine in DNA</text>
        <dbReference type="Rhea" id="RHEA:24000"/>
        <dbReference type="Rhea" id="RHEA-COMP:10131"/>
        <dbReference type="Rhea" id="RHEA-COMP:10132"/>
        <dbReference type="Rhea" id="RHEA-COMP:11367"/>
        <dbReference type="Rhea" id="RHEA-COMP:11368"/>
        <dbReference type="ChEBI" id="CHEBI:29950"/>
        <dbReference type="ChEBI" id="CHEBI:82612"/>
        <dbReference type="ChEBI" id="CHEBI:85445"/>
        <dbReference type="ChEBI" id="CHEBI:85448"/>
        <dbReference type="EC" id="2.1.1.63"/>
    </reaction>
</comment>
<dbReference type="InterPro" id="IPR036631">
    <property type="entry name" value="MGMT_N_sf"/>
</dbReference>
<keyword evidence="4 10" id="KW-0489">Methyltransferase</keyword>